<dbReference type="Proteomes" id="UP000694845">
    <property type="component" value="Unplaced"/>
</dbReference>
<dbReference type="InterPro" id="IPR051077">
    <property type="entry name" value="Ca-dependent_lectin"/>
</dbReference>
<feature type="compositionally biased region" description="Low complexity" evidence="1">
    <location>
        <begin position="120"/>
        <end position="134"/>
    </location>
</feature>
<dbReference type="GeneID" id="110990070"/>
<feature type="region of interest" description="Disordered" evidence="1">
    <location>
        <begin position="120"/>
        <end position="167"/>
    </location>
</feature>
<keyword evidence="2" id="KW-1133">Transmembrane helix</keyword>
<dbReference type="GO" id="GO:0005615">
    <property type="term" value="C:extracellular space"/>
    <property type="evidence" value="ECO:0007669"/>
    <property type="project" value="TreeGrafter"/>
</dbReference>
<dbReference type="InterPro" id="IPR008160">
    <property type="entry name" value="Collagen"/>
</dbReference>
<proteinExistence type="predicted"/>
<feature type="compositionally biased region" description="Basic and acidic residues" evidence="1">
    <location>
        <begin position="183"/>
        <end position="195"/>
    </location>
</feature>
<evidence type="ECO:0000313" key="3">
    <source>
        <dbReference type="Proteomes" id="UP000694845"/>
    </source>
</evidence>
<accession>A0A8B8A0P9</accession>
<dbReference type="RefSeq" id="XP_022110560.1">
    <property type="nucleotide sequence ID" value="XM_022254868.1"/>
</dbReference>
<dbReference type="PANTHER" id="PTHR24024:SF18">
    <property type="entry name" value="SHORT-CHAIN COLLAGEN C4-LIKE"/>
    <property type="match status" value="1"/>
</dbReference>
<sequence>MLLWLGVCRRHYTKTSREAEPECLATAGWKAPANRRLFHRQTLSTMSGNKRSSDPVGDMIRREKHPTQNGKFWLWFLAGTLLNLCVTSIAIGMTVVYVNKELQTIRDRLLTQEQRLTQISDSSSPDDIKISYPSWDTARSRKRRELPVNAETSRSPGLAAPSVTQQVDSVNCDSRHGGLCFCRDGRDGRDGKDGRNGAWGPPGPAGPPGSKGERGIAGVAGPRGPPGKAGPRGLPGEQSIADCPHRRESCGPQNYANKTSGSTYVRWGRNTCPDQPGTKLVYSGYAAGAHHMHTGGSVDFLCLPHDPEWSANSRDGANPHASYLYGVEYQLNNFNPFSHANAETIFQHNAPCAVCRLVDRGTQLLFPAKLGCPANWTEEYRGFLMSGKYDYKQQSRAICVDEAPEVVPGTEASQDEALIYIVEARCGSLPCLPYVNGREITCTVCSI</sequence>
<organism evidence="3 4">
    <name type="scientific">Acanthaster planci</name>
    <name type="common">Crown-of-thorns starfish</name>
    <dbReference type="NCBI Taxonomy" id="133434"/>
    <lineage>
        <taxon>Eukaryota</taxon>
        <taxon>Metazoa</taxon>
        <taxon>Echinodermata</taxon>
        <taxon>Eleutherozoa</taxon>
        <taxon>Asterozoa</taxon>
        <taxon>Asteroidea</taxon>
        <taxon>Valvatacea</taxon>
        <taxon>Valvatida</taxon>
        <taxon>Acanthasteridae</taxon>
        <taxon>Acanthaster</taxon>
    </lineage>
</organism>
<feature type="transmembrane region" description="Helical" evidence="2">
    <location>
        <begin position="72"/>
        <end position="98"/>
    </location>
</feature>
<name>A0A8B8A0P9_ACAPL</name>
<dbReference type="Gene3D" id="1.20.5.320">
    <property type="entry name" value="6-Phosphogluconate Dehydrogenase, domain 3"/>
    <property type="match status" value="1"/>
</dbReference>
<gene>
    <name evidence="4" type="primary">LOC110990070</name>
</gene>
<dbReference type="OrthoDB" id="6086925at2759"/>
<protein>
    <submittedName>
        <fullName evidence="4">Short-chain collagen C4-like isoform X1</fullName>
    </submittedName>
</protein>
<dbReference type="PANTHER" id="PTHR24024">
    <property type="entry name" value="PULMONARY SURFACTANT-ASSOCIATED PROTEIN A"/>
    <property type="match status" value="1"/>
</dbReference>
<keyword evidence="2" id="KW-0472">Membrane</keyword>
<dbReference type="Pfam" id="PF01391">
    <property type="entry name" value="Collagen"/>
    <property type="match status" value="1"/>
</dbReference>
<evidence type="ECO:0000313" key="4">
    <source>
        <dbReference type="RefSeq" id="XP_022110560.1"/>
    </source>
</evidence>
<reference evidence="4" key="1">
    <citation type="submission" date="2025-08" db="UniProtKB">
        <authorList>
            <consortium name="RefSeq"/>
        </authorList>
    </citation>
    <scope>IDENTIFICATION</scope>
</reference>
<keyword evidence="3" id="KW-1185">Reference proteome</keyword>
<dbReference type="KEGG" id="aplc:110990070"/>
<dbReference type="AlphaFoldDB" id="A0A8B8A0P9"/>
<evidence type="ECO:0000256" key="1">
    <source>
        <dbReference type="SAM" id="MobiDB-lite"/>
    </source>
</evidence>
<evidence type="ECO:0000256" key="2">
    <source>
        <dbReference type="SAM" id="Phobius"/>
    </source>
</evidence>
<feature type="region of interest" description="Disordered" evidence="1">
    <location>
        <begin position="183"/>
        <end position="255"/>
    </location>
</feature>
<keyword evidence="2" id="KW-0812">Transmembrane</keyword>